<accession>A0AAW1P144</accession>
<gene>
    <name evidence="1" type="ORF">WJX73_006987</name>
</gene>
<evidence type="ECO:0000313" key="2">
    <source>
        <dbReference type="Proteomes" id="UP001465755"/>
    </source>
</evidence>
<name>A0AAW1P144_9CHLO</name>
<proteinExistence type="predicted"/>
<organism evidence="1 2">
    <name type="scientific">Symbiochloris irregularis</name>
    <dbReference type="NCBI Taxonomy" id="706552"/>
    <lineage>
        <taxon>Eukaryota</taxon>
        <taxon>Viridiplantae</taxon>
        <taxon>Chlorophyta</taxon>
        <taxon>core chlorophytes</taxon>
        <taxon>Trebouxiophyceae</taxon>
        <taxon>Trebouxiales</taxon>
        <taxon>Trebouxiaceae</taxon>
        <taxon>Symbiochloris</taxon>
    </lineage>
</organism>
<evidence type="ECO:0000313" key="1">
    <source>
        <dbReference type="EMBL" id="KAK9801935.1"/>
    </source>
</evidence>
<reference evidence="1 2" key="1">
    <citation type="journal article" date="2024" name="Nat. Commun.">
        <title>Phylogenomics reveals the evolutionary origins of lichenization in chlorophyte algae.</title>
        <authorList>
            <person name="Puginier C."/>
            <person name="Libourel C."/>
            <person name="Otte J."/>
            <person name="Skaloud P."/>
            <person name="Haon M."/>
            <person name="Grisel S."/>
            <person name="Petersen M."/>
            <person name="Berrin J.G."/>
            <person name="Delaux P.M."/>
            <person name="Dal Grande F."/>
            <person name="Keller J."/>
        </authorList>
    </citation>
    <scope>NUCLEOTIDE SEQUENCE [LARGE SCALE GENOMIC DNA]</scope>
    <source>
        <strain evidence="1 2">SAG 2036</strain>
    </source>
</reference>
<dbReference type="AlphaFoldDB" id="A0AAW1P144"/>
<comment type="caution">
    <text evidence="1">The sequence shown here is derived from an EMBL/GenBank/DDBJ whole genome shotgun (WGS) entry which is preliminary data.</text>
</comment>
<evidence type="ECO:0008006" key="3">
    <source>
        <dbReference type="Google" id="ProtNLM"/>
    </source>
</evidence>
<dbReference type="EMBL" id="JALJOQ010000074">
    <property type="protein sequence ID" value="KAK9801935.1"/>
    <property type="molecule type" value="Genomic_DNA"/>
</dbReference>
<protein>
    <recommendedName>
        <fullName evidence="3">Serine protease</fullName>
    </recommendedName>
</protein>
<dbReference type="Proteomes" id="UP001465755">
    <property type="component" value="Unassembled WGS sequence"/>
</dbReference>
<sequence>MTLVYFHSGKGFKSEAAVSQLPEDMQATVHKLPARKAVASAGDVVEGGERYLFHRASAVGGLSGSPLRVVDRPQLLVGIHLGLNESGPLTAFNVGVRVNHPLFVVAYVRSVLPRLVKAQDDHWRRPYMKPALAAYLAHHQRLLVEHDLWEPLAAEVASRWSE</sequence>
<keyword evidence="2" id="KW-1185">Reference proteome</keyword>